<dbReference type="InterPro" id="IPR005016">
    <property type="entry name" value="TDE1/TMS"/>
</dbReference>
<evidence type="ECO:0000256" key="5">
    <source>
        <dbReference type="ARBA" id="ARBA00023136"/>
    </source>
</evidence>
<comment type="caution">
    <text evidence="7">The sequence shown here is derived from an EMBL/GenBank/DDBJ whole genome shotgun (WGS) entry which is preliminary data.</text>
</comment>
<organism evidence="7 8">
    <name type="scientific">Olea europaea subsp. europaea</name>
    <dbReference type="NCBI Taxonomy" id="158383"/>
    <lineage>
        <taxon>Eukaryota</taxon>
        <taxon>Viridiplantae</taxon>
        <taxon>Streptophyta</taxon>
        <taxon>Embryophyta</taxon>
        <taxon>Tracheophyta</taxon>
        <taxon>Spermatophyta</taxon>
        <taxon>Magnoliopsida</taxon>
        <taxon>eudicotyledons</taxon>
        <taxon>Gunneridae</taxon>
        <taxon>Pentapetalae</taxon>
        <taxon>asterids</taxon>
        <taxon>lamiids</taxon>
        <taxon>Lamiales</taxon>
        <taxon>Oleaceae</taxon>
        <taxon>Oleeae</taxon>
        <taxon>Olea</taxon>
    </lineage>
</organism>
<accession>A0A8S0UTK7</accession>
<evidence type="ECO:0000313" key="8">
    <source>
        <dbReference type="Proteomes" id="UP000594638"/>
    </source>
</evidence>
<proteinExistence type="inferred from homology"/>
<dbReference type="EMBL" id="CACTIH010009051">
    <property type="protein sequence ID" value="CAA3021238.1"/>
    <property type="molecule type" value="Genomic_DNA"/>
</dbReference>
<keyword evidence="3 6" id="KW-0812">Transmembrane</keyword>
<reference evidence="7 8" key="1">
    <citation type="submission" date="2019-12" db="EMBL/GenBank/DDBJ databases">
        <authorList>
            <person name="Alioto T."/>
            <person name="Alioto T."/>
            <person name="Gomez Garrido J."/>
        </authorList>
    </citation>
    <scope>NUCLEOTIDE SEQUENCE [LARGE SCALE GENOMIC DNA]</scope>
</reference>
<protein>
    <submittedName>
        <fullName evidence="7">Serine incorporator 3</fullName>
    </submittedName>
</protein>
<feature type="transmembrane region" description="Helical" evidence="6">
    <location>
        <begin position="122"/>
        <end position="145"/>
    </location>
</feature>
<feature type="non-terminal residue" evidence="7">
    <location>
        <position position="195"/>
    </location>
</feature>
<keyword evidence="4 6" id="KW-1133">Transmembrane helix</keyword>
<dbReference type="PANTHER" id="PTHR10383:SF9">
    <property type="entry name" value="SERINE INCORPORATOR, ISOFORM F"/>
    <property type="match status" value="1"/>
</dbReference>
<keyword evidence="8" id="KW-1185">Reference proteome</keyword>
<dbReference type="GO" id="GO:0016020">
    <property type="term" value="C:membrane"/>
    <property type="evidence" value="ECO:0007669"/>
    <property type="project" value="UniProtKB-SubCell"/>
</dbReference>
<evidence type="ECO:0000256" key="3">
    <source>
        <dbReference type="ARBA" id="ARBA00022692"/>
    </source>
</evidence>
<dbReference type="Gramene" id="OE9D001267T1">
    <property type="protein sequence ID" value="OE9D001267C1"/>
    <property type="gene ID" value="OE9D001267"/>
</dbReference>
<evidence type="ECO:0000256" key="4">
    <source>
        <dbReference type="ARBA" id="ARBA00022989"/>
    </source>
</evidence>
<evidence type="ECO:0000256" key="1">
    <source>
        <dbReference type="ARBA" id="ARBA00004141"/>
    </source>
</evidence>
<dbReference type="Proteomes" id="UP000594638">
    <property type="component" value="Unassembled WGS sequence"/>
</dbReference>
<keyword evidence="5 6" id="KW-0472">Membrane</keyword>
<evidence type="ECO:0000256" key="6">
    <source>
        <dbReference type="SAM" id="Phobius"/>
    </source>
</evidence>
<name>A0A8S0UTK7_OLEEU</name>
<dbReference type="OrthoDB" id="5963193at2759"/>
<gene>
    <name evidence="7" type="ORF">OLEA9_D001267</name>
</gene>
<comment type="similarity">
    <text evidence="2">Belongs to the TDE1 family.</text>
</comment>
<dbReference type="PANTHER" id="PTHR10383">
    <property type="entry name" value="SERINE INCORPORATOR"/>
    <property type="match status" value="1"/>
</dbReference>
<evidence type="ECO:0000313" key="7">
    <source>
        <dbReference type="EMBL" id="CAA3021238.1"/>
    </source>
</evidence>
<feature type="transmembrane region" description="Helical" evidence="6">
    <location>
        <begin position="64"/>
        <end position="86"/>
    </location>
</feature>
<sequence>MIIILPFAFIIIALHMRLFNLQQVNGSLLPASVVSAYCAYLCYTGLSSEYRGYECNGFHKKSKVVSTSTFVLGMLTIVLSVLYSALRVQSATTFLTPSWNETFSTVDDSKSGKQKKEAKARFVSHSYTFFHLIFALASMYSAMLLSGWTSSNERSWYIDVEWTLVWVQFCTEWVTAALYVWSLVAQLIFPDCEFY</sequence>
<comment type="subcellular location">
    <subcellularLocation>
        <location evidence="1">Membrane</location>
        <topology evidence="1">Multi-pass membrane protein</topology>
    </subcellularLocation>
</comment>
<dbReference type="Pfam" id="PF03348">
    <property type="entry name" value="Serinc"/>
    <property type="match status" value="1"/>
</dbReference>
<evidence type="ECO:0000256" key="2">
    <source>
        <dbReference type="ARBA" id="ARBA00006665"/>
    </source>
</evidence>
<feature type="transmembrane region" description="Helical" evidence="6">
    <location>
        <begin position="165"/>
        <end position="189"/>
    </location>
</feature>
<dbReference type="AlphaFoldDB" id="A0A8S0UTK7"/>